<dbReference type="InterPro" id="IPR014752">
    <property type="entry name" value="Arrestin-like_C"/>
</dbReference>
<dbReference type="WBParaSite" id="jg14078">
    <property type="protein sequence ID" value="jg14078"/>
    <property type="gene ID" value="jg14078"/>
</dbReference>
<dbReference type="SUPFAM" id="SSF81296">
    <property type="entry name" value="E set domains"/>
    <property type="match status" value="2"/>
</dbReference>
<dbReference type="InterPro" id="IPR050357">
    <property type="entry name" value="Arrestin_domain-protein"/>
</dbReference>
<dbReference type="SMART" id="SM01017">
    <property type="entry name" value="Arrestin_C"/>
    <property type="match status" value="1"/>
</dbReference>
<dbReference type="AlphaFoldDB" id="A0A915CZ03"/>
<dbReference type="InterPro" id="IPR011021">
    <property type="entry name" value="Arrestin-like_N"/>
</dbReference>
<dbReference type="InterPro" id="IPR014756">
    <property type="entry name" value="Ig_E-set"/>
</dbReference>
<evidence type="ECO:0000313" key="3">
    <source>
        <dbReference type="Proteomes" id="UP000887574"/>
    </source>
</evidence>
<comment type="similarity">
    <text evidence="1">Belongs to the arrestin family.</text>
</comment>
<dbReference type="Proteomes" id="UP000887574">
    <property type="component" value="Unplaced"/>
</dbReference>
<accession>A0A915CZ03</accession>
<evidence type="ECO:0000313" key="4">
    <source>
        <dbReference type="WBParaSite" id="jg14078"/>
    </source>
</evidence>
<dbReference type="Pfam" id="PF00339">
    <property type="entry name" value="Arrestin_N"/>
    <property type="match status" value="1"/>
</dbReference>
<dbReference type="InterPro" id="IPR011022">
    <property type="entry name" value="Arrestin_C-like"/>
</dbReference>
<keyword evidence="3" id="KW-1185">Reference proteome</keyword>
<name>A0A915CZ03_9BILA</name>
<proteinExistence type="inferred from homology"/>
<reference evidence="4" key="1">
    <citation type="submission" date="2022-11" db="UniProtKB">
        <authorList>
            <consortium name="WormBaseParasite"/>
        </authorList>
    </citation>
    <scope>IDENTIFICATION</scope>
</reference>
<evidence type="ECO:0000259" key="2">
    <source>
        <dbReference type="SMART" id="SM01017"/>
    </source>
</evidence>
<dbReference type="Gene3D" id="2.60.40.640">
    <property type="match status" value="2"/>
</dbReference>
<dbReference type="GO" id="GO:0015031">
    <property type="term" value="P:protein transport"/>
    <property type="evidence" value="ECO:0007669"/>
    <property type="project" value="TreeGrafter"/>
</dbReference>
<protein>
    <submittedName>
        <fullName evidence="4">Arrestin C-terminal-like domain-containing protein</fullName>
    </submittedName>
</protein>
<organism evidence="3 4">
    <name type="scientific">Ditylenchus dipsaci</name>
    <dbReference type="NCBI Taxonomy" id="166011"/>
    <lineage>
        <taxon>Eukaryota</taxon>
        <taxon>Metazoa</taxon>
        <taxon>Ecdysozoa</taxon>
        <taxon>Nematoda</taxon>
        <taxon>Chromadorea</taxon>
        <taxon>Rhabditida</taxon>
        <taxon>Tylenchina</taxon>
        <taxon>Tylenchomorpha</taxon>
        <taxon>Sphaerularioidea</taxon>
        <taxon>Anguinidae</taxon>
        <taxon>Anguininae</taxon>
        <taxon>Ditylenchus</taxon>
    </lineage>
</organism>
<sequence length="303" mass="33912">MVNLFQIQLCAPSAVLYPGQTVNAKCLVVVSRETKISAITVQILGTAKASCYTTEYVGEVTITTKHSSSVVYTNDSMIVWKPKRLKYGLLQRGVYEFPFCFTLPTYCPPSFEGSSGSIKYHMSAKLVRPWFNKSDFLKLQVIPFSVFNSLMPSPVQRSFTETVNKYCCFGSSGQVHVTVYLPNRNILPRQSFEVNLQLRNHCSAKICKIQFCLIQIARYNVPGGGPFTSSRCVAAISMKVSIRSFSESTDNYCVSFPSTYVPSFNNCSIIHVEYELKTVISVDWFFSKNISCEVPVVVSNSGR</sequence>
<feature type="domain" description="Arrestin C-terminal-like" evidence="2">
    <location>
        <begin position="171"/>
        <end position="301"/>
    </location>
</feature>
<dbReference type="PANTHER" id="PTHR11188">
    <property type="entry name" value="ARRESTIN DOMAIN CONTAINING PROTEIN"/>
    <property type="match status" value="1"/>
</dbReference>
<evidence type="ECO:0000256" key="1">
    <source>
        <dbReference type="ARBA" id="ARBA00005298"/>
    </source>
</evidence>
<dbReference type="PANTHER" id="PTHR11188:SF175">
    <property type="entry name" value="ARRESTIN C-TERMINAL-LIKE DOMAIN-CONTAINING PROTEIN"/>
    <property type="match status" value="1"/>
</dbReference>
<dbReference type="GO" id="GO:0005737">
    <property type="term" value="C:cytoplasm"/>
    <property type="evidence" value="ECO:0007669"/>
    <property type="project" value="TreeGrafter"/>
</dbReference>
<dbReference type="Pfam" id="PF02752">
    <property type="entry name" value="Arrestin_C"/>
    <property type="match status" value="1"/>
</dbReference>